<protein>
    <recommendedName>
        <fullName evidence="16">E3 SUMO-protein ligase SIZ1</fullName>
    </recommendedName>
</protein>
<dbReference type="PROSITE" id="PS01359">
    <property type="entry name" value="ZF_PHD_1"/>
    <property type="match status" value="1"/>
</dbReference>
<comment type="pathway">
    <text evidence="2">Protein modification; protein sumoylation.</text>
</comment>
<dbReference type="CDD" id="cd15570">
    <property type="entry name" value="PHD_Bye1p_SIZ1_like"/>
    <property type="match status" value="1"/>
</dbReference>
<dbReference type="SMART" id="SM00249">
    <property type="entry name" value="PHD"/>
    <property type="match status" value="1"/>
</dbReference>
<name>A0ABC8RE22_9AQUA</name>
<evidence type="ECO:0000256" key="1">
    <source>
        <dbReference type="ARBA" id="ARBA00004123"/>
    </source>
</evidence>
<dbReference type="SMART" id="SM00513">
    <property type="entry name" value="SAP"/>
    <property type="match status" value="1"/>
</dbReference>
<dbReference type="SUPFAM" id="SSF68906">
    <property type="entry name" value="SAP domain"/>
    <property type="match status" value="1"/>
</dbReference>
<dbReference type="FunFam" id="3.30.40.10:FF:000241">
    <property type="entry name" value="E3 SUMO-protein ligase SIZ2"/>
    <property type="match status" value="1"/>
</dbReference>
<dbReference type="InterPro" id="IPR031141">
    <property type="entry name" value="SIZ1/2_SP-RING"/>
</dbReference>
<proteinExistence type="inferred from homology"/>
<dbReference type="PROSITE" id="PS51044">
    <property type="entry name" value="ZF_SP_RING"/>
    <property type="match status" value="1"/>
</dbReference>
<evidence type="ECO:0000259" key="12">
    <source>
        <dbReference type="PROSITE" id="PS50800"/>
    </source>
</evidence>
<dbReference type="GO" id="GO:0005634">
    <property type="term" value="C:nucleus"/>
    <property type="evidence" value="ECO:0007669"/>
    <property type="project" value="UniProtKB-SubCell"/>
</dbReference>
<dbReference type="PANTHER" id="PTHR10782:SF102">
    <property type="entry name" value="E3 SUMO-PROTEIN LIGASE SIZ1"/>
    <property type="match status" value="1"/>
</dbReference>
<dbReference type="InterPro" id="IPR036361">
    <property type="entry name" value="SAP_dom_sf"/>
</dbReference>
<keyword evidence="6 10" id="KW-0863">Zinc-finger</keyword>
<reference evidence="14 15" key="1">
    <citation type="submission" date="2024-02" db="EMBL/GenBank/DDBJ databases">
        <authorList>
            <person name="Vignale AGUSTIN F."/>
            <person name="Sosa J E."/>
            <person name="Modenutti C."/>
        </authorList>
    </citation>
    <scope>NUCLEOTIDE SEQUENCE [LARGE SCALE GENOMIC DNA]</scope>
</reference>
<feature type="domain" description="SP-RING-type" evidence="13">
    <location>
        <begin position="518"/>
        <end position="601"/>
    </location>
</feature>
<dbReference type="Pfam" id="PF02891">
    <property type="entry name" value="zf-MIZ"/>
    <property type="match status" value="1"/>
</dbReference>
<evidence type="ECO:0000313" key="14">
    <source>
        <dbReference type="EMBL" id="CAK9143219.1"/>
    </source>
</evidence>
<dbReference type="Gene3D" id="3.30.40.10">
    <property type="entry name" value="Zinc/RING finger domain, C3HC4 (zinc finger)"/>
    <property type="match status" value="2"/>
</dbReference>
<dbReference type="Proteomes" id="UP001642360">
    <property type="component" value="Unassembled WGS sequence"/>
</dbReference>
<feature type="region of interest" description="Disordered" evidence="11">
    <location>
        <begin position="1"/>
        <end position="21"/>
    </location>
</feature>
<keyword evidence="9" id="KW-0539">Nucleus</keyword>
<evidence type="ECO:0000256" key="2">
    <source>
        <dbReference type="ARBA" id="ARBA00004718"/>
    </source>
</evidence>
<evidence type="ECO:0000256" key="10">
    <source>
        <dbReference type="PROSITE-ProRule" id="PRU00452"/>
    </source>
</evidence>
<evidence type="ECO:0000256" key="7">
    <source>
        <dbReference type="ARBA" id="ARBA00022786"/>
    </source>
</evidence>
<comment type="similarity">
    <text evidence="3">Belongs to the PIAS family.</text>
</comment>
<dbReference type="SUPFAM" id="SSF57903">
    <property type="entry name" value="FYVE/PHD zinc finger"/>
    <property type="match status" value="1"/>
</dbReference>
<dbReference type="GO" id="GO:0019789">
    <property type="term" value="F:SUMO transferase activity"/>
    <property type="evidence" value="ECO:0007669"/>
    <property type="project" value="UniProtKB-ARBA"/>
</dbReference>
<dbReference type="InterPro" id="IPR001965">
    <property type="entry name" value="Znf_PHD"/>
</dbReference>
<keyword evidence="4" id="KW-0808">Transferase</keyword>
<comment type="caution">
    <text evidence="14">The sequence shown here is derived from an EMBL/GenBank/DDBJ whole genome shotgun (WGS) entry which is preliminary data.</text>
</comment>
<evidence type="ECO:0000256" key="4">
    <source>
        <dbReference type="ARBA" id="ARBA00022679"/>
    </source>
</evidence>
<dbReference type="PROSITE" id="PS50800">
    <property type="entry name" value="SAP"/>
    <property type="match status" value="1"/>
</dbReference>
<evidence type="ECO:0000256" key="11">
    <source>
        <dbReference type="SAM" id="MobiDB-lite"/>
    </source>
</evidence>
<keyword evidence="5" id="KW-0479">Metal-binding</keyword>
<dbReference type="InterPro" id="IPR013083">
    <property type="entry name" value="Znf_RING/FYVE/PHD"/>
</dbReference>
<dbReference type="InterPro" id="IPR011011">
    <property type="entry name" value="Znf_FYVE_PHD"/>
</dbReference>
<evidence type="ECO:0000256" key="3">
    <source>
        <dbReference type="ARBA" id="ARBA00005383"/>
    </source>
</evidence>
<dbReference type="InterPro" id="IPR004181">
    <property type="entry name" value="Znf_MIZ"/>
</dbReference>
<dbReference type="AlphaFoldDB" id="A0ABC8RE22"/>
<dbReference type="InterPro" id="IPR019786">
    <property type="entry name" value="Zinc_finger_PHD-type_CS"/>
</dbReference>
<dbReference type="GO" id="GO:0008270">
    <property type="term" value="F:zinc ion binding"/>
    <property type="evidence" value="ECO:0007669"/>
    <property type="project" value="UniProtKB-KW"/>
</dbReference>
<gene>
    <name evidence="14" type="ORF">ILEXP_LOCUS10917</name>
</gene>
<evidence type="ECO:0000256" key="6">
    <source>
        <dbReference type="ARBA" id="ARBA00022771"/>
    </source>
</evidence>
<evidence type="ECO:0000259" key="13">
    <source>
        <dbReference type="PROSITE" id="PS51044"/>
    </source>
</evidence>
<feature type="region of interest" description="Disordered" evidence="11">
    <location>
        <begin position="713"/>
        <end position="742"/>
    </location>
</feature>
<dbReference type="GO" id="GO:0016925">
    <property type="term" value="P:protein sumoylation"/>
    <property type="evidence" value="ECO:0007669"/>
    <property type="project" value="UniProtKB-ARBA"/>
</dbReference>
<evidence type="ECO:0000256" key="5">
    <source>
        <dbReference type="ARBA" id="ARBA00022723"/>
    </source>
</evidence>
<feature type="region of interest" description="Disordered" evidence="11">
    <location>
        <begin position="234"/>
        <end position="254"/>
    </location>
</feature>
<dbReference type="Pfam" id="PF02037">
    <property type="entry name" value="SAP"/>
    <property type="match status" value="1"/>
</dbReference>
<keyword evidence="7" id="KW-0833">Ubl conjugation pathway</keyword>
<feature type="region of interest" description="Disordered" evidence="11">
    <location>
        <begin position="1013"/>
        <end position="1035"/>
    </location>
</feature>
<sequence length="1052" mass="115144">MNEHAPSVHVSERAENPNPDLSARNKPDFILDVTSGKLWYWSITLRLHSGQIETKRLLKRQRGYVVVKLLSHSKTTKDLPIPCYQTSLISPFIFNRFTNVSSYLNFNRSVVIRRENVISAVFGQIDLVVLGSVASGTLSNSGDGLMDESNSGDGLMDEDKLTYFRIKELKDVLTQLGLSKQGKKQDLVDRILAILVDERVSGMWAKKNAVSREEVAKLVDDTFRKMQVAGATDLASKGPDLSSKGPGVSENSNLKSKEEIEDSYQMYKIQCPCGSSLQTDSMIKCEDPKCNVWQHIGCVMIPEKPVDGVPPVPPDIYYCELCRLSRADPPSVEVEKIVLVFPPWLNLPGFVGLPLYPVKLIIASVPTDGTNPVFEKTFQLSRADKDLLSKQEYDVQAWCMLLNDKVPFRMQWPQYADLQVNGVPVRAINRPGSQLLGTNGRDDGPIITPCTRDGINKISLTGCDARVFCFGVRIVQRRTVQQIFNLIPKESDGEQFDDALARVRRCVGGGTATENADSDSDLEVVADSIPVNLRCPMSGSRIKTAGRFKPCVHMGCFDLEVFVEMNQRSRKWQCPICLKNYSLENIIIDPYFNRITSKMRNCGEDVTEIEVKPDGSWRAKAESSGRSLGDLWQWHLPDGSLCAHKEGEAKPKPEVFKQIKQEGTSDGHTGLKLGIKKNQNGFWEVSKPEDMHTLSSGNRLQDNFEHYGQKVIPMSSSATGSGRDGEDPSVNQDGGGNFDFSSNNGIELDSIALNSDPRYGFTDRNSSAPLGDAEVIVLSDSDDENEPLISSGTVFMDSQTDAGAVTFSVPPHGYPDSYHEDPALGTGGSSGLGLFNGNNDEFGMSMWSLPSAQVGPGFQLFGTDADVSDAFVDVHHGSMNCPTPINGYTLTAETAMGSAALVPESSVDHVNADINGGLVDNTLAFGGDDPSLQIFLPTRPSGVTAQADVRDQLDVANGVHTEDWISLRLGDGGGVVHGEPEAANGGLDSRQQLQSEEGALDSLADTASLLLGMNDNHPVTRTRERSDSPFSFPRGRRSVRPRLYLSIDTDSE</sequence>
<feature type="domain" description="SAP" evidence="12">
    <location>
        <begin position="161"/>
        <end position="195"/>
    </location>
</feature>
<keyword evidence="15" id="KW-1185">Reference proteome</keyword>
<dbReference type="EMBL" id="CAUOFW020001281">
    <property type="protein sequence ID" value="CAK9143219.1"/>
    <property type="molecule type" value="Genomic_DNA"/>
</dbReference>
<accession>A0ABC8RE22</accession>
<organism evidence="14 15">
    <name type="scientific">Ilex paraguariensis</name>
    <name type="common">yerba mate</name>
    <dbReference type="NCBI Taxonomy" id="185542"/>
    <lineage>
        <taxon>Eukaryota</taxon>
        <taxon>Viridiplantae</taxon>
        <taxon>Streptophyta</taxon>
        <taxon>Embryophyta</taxon>
        <taxon>Tracheophyta</taxon>
        <taxon>Spermatophyta</taxon>
        <taxon>Magnoliopsida</taxon>
        <taxon>eudicotyledons</taxon>
        <taxon>Gunneridae</taxon>
        <taxon>Pentapetalae</taxon>
        <taxon>asterids</taxon>
        <taxon>campanulids</taxon>
        <taxon>Aquifoliales</taxon>
        <taxon>Aquifoliaceae</taxon>
        <taxon>Ilex</taxon>
    </lineage>
</organism>
<dbReference type="Gene3D" id="1.10.720.30">
    <property type="entry name" value="SAP domain"/>
    <property type="match status" value="1"/>
</dbReference>
<dbReference type="InterPro" id="IPR003034">
    <property type="entry name" value="SAP_dom"/>
</dbReference>
<evidence type="ECO:0000256" key="9">
    <source>
        <dbReference type="ARBA" id="ARBA00023242"/>
    </source>
</evidence>
<evidence type="ECO:0000256" key="8">
    <source>
        <dbReference type="ARBA" id="ARBA00022833"/>
    </source>
</evidence>
<dbReference type="CDD" id="cd16792">
    <property type="entry name" value="SP-RING_Siz-like"/>
    <property type="match status" value="1"/>
</dbReference>
<keyword evidence="8" id="KW-0862">Zinc</keyword>
<evidence type="ECO:0000313" key="15">
    <source>
        <dbReference type="Proteomes" id="UP001642360"/>
    </source>
</evidence>
<evidence type="ECO:0008006" key="16">
    <source>
        <dbReference type="Google" id="ProtNLM"/>
    </source>
</evidence>
<dbReference type="PANTHER" id="PTHR10782">
    <property type="entry name" value="ZINC FINGER MIZ DOMAIN-CONTAINING PROTEIN"/>
    <property type="match status" value="1"/>
</dbReference>
<comment type="subcellular location">
    <subcellularLocation>
        <location evidence="1">Nucleus</location>
    </subcellularLocation>
</comment>